<evidence type="ECO:0000256" key="3">
    <source>
        <dbReference type="ARBA" id="ARBA00023172"/>
    </source>
</evidence>
<evidence type="ECO:0000256" key="1">
    <source>
        <dbReference type="ARBA" id="ARBA00008857"/>
    </source>
</evidence>
<evidence type="ECO:0000259" key="5">
    <source>
        <dbReference type="PROSITE" id="PS51898"/>
    </source>
</evidence>
<dbReference type="SUPFAM" id="SSF56349">
    <property type="entry name" value="DNA breaking-rejoining enzymes"/>
    <property type="match status" value="1"/>
</dbReference>
<dbReference type="EMBL" id="CP000112">
    <property type="protein sequence ID" value="ABB40192.2"/>
    <property type="molecule type" value="Genomic_DNA"/>
</dbReference>
<dbReference type="PANTHER" id="PTHR30349">
    <property type="entry name" value="PHAGE INTEGRASE-RELATED"/>
    <property type="match status" value="1"/>
</dbReference>
<dbReference type="AlphaFoldDB" id="Q30VV4"/>
<dbReference type="Gene3D" id="1.10.443.10">
    <property type="entry name" value="Intergrase catalytic core"/>
    <property type="match status" value="1"/>
</dbReference>
<evidence type="ECO:0000313" key="6">
    <source>
        <dbReference type="EMBL" id="ABB40192.2"/>
    </source>
</evidence>
<dbReference type="HOGENOM" id="CLU_027562_17_7_7"/>
<dbReference type="STRING" id="207559.Dde_3398"/>
<comment type="similarity">
    <text evidence="1">Belongs to the 'phage' integrase family.</text>
</comment>
<keyword evidence="3" id="KW-0233">DNA recombination</keyword>
<dbReference type="Gene3D" id="1.10.150.130">
    <property type="match status" value="1"/>
</dbReference>
<dbReference type="Pfam" id="PF00589">
    <property type="entry name" value="Phage_integrase"/>
    <property type="match status" value="1"/>
</dbReference>
<protein>
    <submittedName>
        <fullName evidence="6">Integrase family protein</fullName>
    </submittedName>
</protein>
<dbReference type="InterPro" id="IPR011010">
    <property type="entry name" value="DNA_brk_join_enz"/>
</dbReference>
<feature type="region of interest" description="Disordered" evidence="4">
    <location>
        <begin position="71"/>
        <end position="96"/>
    </location>
</feature>
<dbReference type="InterPro" id="IPR010998">
    <property type="entry name" value="Integrase_recombinase_N"/>
</dbReference>
<dbReference type="CDD" id="cd00796">
    <property type="entry name" value="INT_Rci_Hp1_C"/>
    <property type="match status" value="1"/>
</dbReference>
<dbReference type="RefSeq" id="WP_011369114.1">
    <property type="nucleotide sequence ID" value="NC_007519.1"/>
</dbReference>
<evidence type="ECO:0000256" key="4">
    <source>
        <dbReference type="SAM" id="MobiDB-lite"/>
    </source>
</evidence>
<name>Q30VV4_OLEA2</name>
<feature type="domain" description="Tyr recombinase" evidence="5">
    <location>
        <begin position="208"/>
        <end position="385"/>
    </location>
</feature>
<evidence type="ECO:0000313" key="7">
    <source>
        <dbReference type="Proteomes" id="UP000002710"/>
    </source>
</evidence>
<keyword evidence="7" id="KW-1185">Reference proteome</keyword>
<keyword evidence="2" id="KW-0238">DNA-binding</keyword>
<dbReference type="PANTHER" id="PTHR30349:SF64">
    <property type="entry name" value="PROPHAGE INTEGRASE INTD-RELATED"/>
    <property type="match status" value="1"/>
</dbReference>
<gene>
    <name evidence="6" type="ordered locus">Dde_3398</name>
</gene>
<reference evidence="6 7" key="1">
    <citation type="journal article" date="2011" name="J. Bacteriol.">
        <title>Complete genome sequence and updated annotation of Desulfovibrio alaskensis G20.</title>
        <authorList>
            <person name="Hauser L.J."/>
            <person name="Land M.L."/>
            <person name="Brown S.D."/>
            <person name="Larimer F."/>
            <person name="Keller K.L."/>
            <person name="Rapp-Giles B.J."/>
            <person name="Price M.N."/>
            <person name="Lin M."/>
            <person name="Bruce D.C."/>
            <person name="Detter J.C."/>
            <person name="Tapia R."/>
            <person name="Han C.S."/>
            <person name="Goodwin L.A."/>
            <person name="Cheng J.F."/>
            <person name="Pitluck S."/>
            <person name="Copeland A."/>
            <person name="Lucas S."/>
            <person name="Nolan M."/>
            <person name="Lapidus A.L."/>
            <person name="Palumbo A.V."/>
            <person name="Wall J.D."/>
        </authorList>
    </citation>
    <scope>NUCLEOTIDE SEQUENCE [LARGE SCALE GENOMIC DNA]</scope>
    <source>
        <strain evidence="7">ATCC BAA 1058 / DSM 17464 / G20</strain>
    </source>
</reference>
<dbReference type="PROSITE" id="PS51898">
    <property type="entry name" value="TYR_RECOMBINASE"/>
    <property type="match status" value="1"/>
</dbReference>
<proteinExistence type="inferred from homology"/>
<dbReference type="InterPro" id="IPR002104">
    <property type="entry name" value="Integrase_catalytic"/>
</dbReference>
<organism evidence="6 7">
    <name type="scientific">Oleidesulfovibrio alaskensis (strain ATCC BAA-1058 / DSM 17464 / G20)</name>
    <name type="common">Desulfovibrio alaskensis</name>
    <dbReference type="NCBI Taxonomy" id="207559"/>
    <lineage>
        <taxon>Bacteria</taxon>
        <taxon>Pseudomonadati</taxon>
        <taxon>Thermodesulfobacteriota</taxon>
        <taxon>Desulfovibrionia</taxon>
        <taxon>Desulfovibrionales</taxon>
        <taxon>Desulfovibrionaceae</taxon>
        <taxon>Oleidesulfovibrio</taxon>
    </lineage>
</organism>
<accession>Q30VV4</accession>
<dbReference type="GO" id="GO:0015074">
    <property type="term" value="P:DNA integration"/>
    <property type="evidence" value="ECO:0007669"/>
    <property type="project" value="InterPro"/>
</dbReference>
<dbReference type="InterPro" id="IPR013762">
    <property type="entry name" value="Integrase-like_cat_sf"/>
</dbReference>
<dbReference type="GO" id="GO:0003677">
    <property type="term" value="F:DNA binding"/>
    <property type="evidence" value="ECO:0007669"/>
    <property type="project" value="UniProtKB-KW"/>
</dbReference>
<feature type="compositionally biased region" description="Basic and acidic residues" evidence="4">
    <location>
        <begin position="84"/>
        <end position="93"/>
    </location>
</feature>
<dbReference type="KEGG" id="dde:Dde_3398"/>
<dbReference type="GO" id="GO:0006310">
    <property type="term" value="P:DNA recombination"/>
    <property type="evidence" value="ECO:0007669"/>
    <property type="project" value="UniProtKB-KW"/>
</dbReference>
<dbReference type="InterPro" id="IPR050090">
    <property type="entry name" value="Tyrosine_recombinase_XerCD"/>
</dbReference>
<dbReference type="eggNOG" id="COG4974">
    <property type="taxonomic scope" value="Bacteria"/>
</dbReference>
<sequence length="387" mass="44658">MTKTNWIKIDRGIRYKEHPTRKHGVKPDRYFVLRHSSEGKMHQEALGWASEGVTLEKARIRLAELKEAKRTGRGATTLASQRRALREEEERNKQAQQAAKARFITSGSFWHEYYWPSQSHKAQGSLDAEKALWEKWLCPIIGQIPLATTTTKDLEEVKRRMMKAGRAPATIKYALALFSQMWTLAQNYGIADGTCPAKRLKLPARDNKRQRYLKPAEIDTLLSALRDKSQKTHDIALLSLECGLRFGEIANLRWEDVDLEHERLFIRDPKSRRNRFTYINQTIRSMLLLNRPDRAGDLIFPDYEGKPMARVSKTFGRVADELFNSDVTDTRNRVCFHTLRHTFASRLVANGTPLYNVKELLGHSSLAMTERYAHLAPDYYKALSTKE</sequence>
<evidence type="ECO:0000256" key="2">
    <source>
        <dbReference type="ARBA" id="ARBA00023125"/>
    </source>
</evidence>
<dbReference type="Proteomes" id="UP000002710">
    <property type="component" value="Chromosome"/>
</dbReference>